<keyword evidence="7" id="KW-0539">Nucleus</keyword>
<dbReference type="InterPro" id="IPR002999">
    <property type="entry name" value="Tudor"/>
</dbReference>
<dbReference type="InterPro" id="IPR016177">
    <property type="entry name" value="DNA-bd_dom_sf"/>
</dbReference>
<evidence type="ECO:0000256" key="11">
    <source>
        <dbReference type="SAM" id="MobiDB-lite"/>
    </source>
</evidence>
<dbReference type="SMART" id="SM00333">
    <property type="entry name" value="TUDOR"/>
    <property type="match status" value="1"/>
</dbReference>
<feature type="compositionally biased region" description="Low complexity" evidence="11">
    <location>
        <begin position="157"/>
        <end position="166"/>
    </location>
</feature>
<keyword evidence="2" id="KW-0479">Metal-binding</keyword>
<dbReference type="InterPro" id="IPR011011">
    <property type="entry name" value="Znf_FYVE_PHD"/>
</dbReference>
<evidence type="ECO:0008006" key="17">
    <source>
        <dbReference type="Google" id="ProtNLM"/>
    </source>
</evidence>
<evidence type="ECO:0000256" key="3">
    <source>
        <dbReference type="ARBA" id="ARBA00022737"/>
    </source>
</evidence>
<proteinExistence type="predicted"/>
<evidence type="ECO:0000256" key="1">
    <source>
        <dbReference type="ARBA" id="ARBA00004123"/>
    </source>
</evidence>
<dbReference type="InterPro" id="IPR019786">
    <property type="entry name" value="Zinc_finger_PHD-type_CS"/>
</dbReference>
<dbReference type="InterPro" id="IPR013087">
    <property type="entry name" value="Znf_C2H2_type"/>
</dbReference>
<feature type="region of interest" description="Disordered" evidence="11">
    <location>
        <begin position="337"/>
        <end position="360"/>
    </location>
</feature>
<name>A0A9P0GKP0_9CUCU</name>
<comment type="subcellular location">
    <subcellularLocation>
        <location evidence="1">Nucleus</location>
    </subcellularLocation>
</comment>
<evidence type="ECO:0000313" key="15">
    <source>
        <dbReference type="EMBL" id="CAH1133225.1"/>
    </source>
</evidence>
<dbReference type="Gene3D" id="2.30.30.140">
    <property type="match status" value="2"/>
</dbReference>
<dbReference type="SUPFAM" id="SSF63748">
    <property type="entry name" value="Tudor/PWWP/MBT"/>
    <property type="match status" value="2"/>
</dbReference>
<evidence type="ECO:0000256" key="4">
    <source>
        <dbReference type="ARBA" id="ARBA00022771"/>
    </source>
</evidence>
<feature type="region of interest" description="Disordered" evidence="11">
    <location>
        <begin position="538"/>
        <end position="583"/>
    </location>
</feature>
<feature type="compositionally biased region" description="Basic residues" evidence="11">
    <location>
        <begin position="546"/>
        <end position="555"/>
    </location>
</feature>
<dbReference type="PANTHER" id="PTHR15856">
    <property type="entry name" value="PHD FINGER PROTEIN 20-RELATED"/>
    <property type="match status" value="1"/>
</dbReference>
<keyword evidence="5" id="KW-0862">Zinc</keyword>
<dbReference type="PROSITE" id="PS01359">
    <property type="entry name" value="ZF_PHD_1"/>
    <property type="match status" value="1"/>
</dbReference>
<keyword evidence="4 8" id="KW-0863">Zinc-finger</keyword>
<dbReference type="GO" id="GO:0006357">
    <property type="term" value="P:regulation of transcription by RNA polymerase II"/>
    <property type="evidence" value="ECO:0007669"/>
    <property type="project" value="TreeGrafter"/>
</dbReference>
<keyword evidence="6 9" id="KW-0238">DNA-binding</keyword>
<evidence type="ECO:0000256" key="8">
    <source>
        <dbReference type="PROSITE-ProRule" id="PRU00042"/>
    </source>
</evidence>
<evidence type="ECO:0000256" key="2">
    <source>
        <dbReference type="ARBA" id="ARBA00022723"/>
    </source>
</evidence>
<dbReference type="PROSITE" id="PS50950">
    <property type="entry name" value="ZF_THAP"/>
    <property type="match status" value="1"/>
</dbReference>
<feature type="domain" description="THAP-type" evidence="13">
    <location>
        <begin position="1"/>
        <end position="84"/>
    </location>
</feature>
<dbReference type="AlphaFoldDB" id="A0A9P0GKP0"/>
<dbReference type="CDD" id="cd20386">
    <property type="entry name" value="Tudor_PHF20-like"/>
    <property type="match status" value="1"/>
</dbReference>
<dbReference type="InterPro" id="IPR001739">
    <property type="entry name" value="Methyl_CpG_DNA-bd"/>
</dbReference>
<evidence type="ECO:0000256" key="9">
    <source>
        <dbReference type="PROSITE-ProRule" id="PRU00309"/>
    </source>
</evidence>
<reference evidence="15" key="1">
    <citation type="submission" date="2022-01" db="EMBL/GenBank/DDBJ databases">
        <authorList>
            <person name="King R."/>
        </authorList>
    </citation>
    <scope>NUCLEOTIDE SEQUENCE</scope>
</reference>
<evidence type="ECO:0000256" key="6">
    <source>
        <dbReference type="ARBA" id="ARBA00023125"/>
    </source>
</evidence>
<feature type="region of interest" description="Disordered" evidence="11">
    <location>
        <begin position="661"/>
        <end position="692"/>
    </location>
</feature>
<dbReference type="SUPFAM" id="SSF54171">
    <property type="entry name" value="DNA-binding domain"/>
    <property type="match status" value="1"/>
</dbReference>
<dbReference type="SUPFAM" id="SSF57903">
    <property type="entry name" value="FYVE/PHD zinc finger"/>
    <property type="match status" value="1"/>
</dbReference>
<dbReference type="Proteomes" id="UP001152799">
    <property type="component" value="Chromosome 7"/>
</dbReference>
<feature type="compositionally biased region" description="Polar residues" evidence="11">
    <location>
        <begin position="669"/>
        <end position="678"/>
    </location>
</feature>
<dbReference type="GO" id="GO:0003677">
    <property type="term" value="F:DNA binding"/>
    <property type="evidence" value="ECO:0007669"/>
    <property type="project" value="UniProtKB-UniRule"/>
</dbReference>
<feature type="compositionally biased region" description="Acidic residues" evidence="11">
    <location>
        <begin position="147"/>
        <end position="156"/>
    </location>
</feature>
<gene>
    <name evidence="15" type="ORF">CEUTPL_LOCUS11688</name>
</gene>
<evidence type="ECO:0000259" key="13">
    <source>
        <dbReference type="PROSITE" id="PS50950"/>
    </source>
</evidence>
<evidence type="ECO:0000256" key="7">
    <source>
        <dbReference type="ARBA" id="ARBA00023242"/>
    </source>
</evidence>
<protein>
    <recommendedName>
        <fullName evidence="17">PHD finger protein 20</fullName>
    </recommendedName>
</protein>
<feature type="region of interest" description="Disordered" evidence="11">
    <location>
        <begin position="760"/>
        <end position="795"/>
    </location>
</feature>
<feature type="domain" description="C2H2-type" evidence="12">
    <location>
        <begin position="598"/>
        <end position="623"/>
    </location>
</feature>
<organism evidence="15 16">
    <name type="scientific">Ceutorhynchus assimilis</name>
    <name type="common">cabbage seed weevil</name>
    <dbReference type="NCBI Taxonomy" id="467358"/>
    <lineage>
        <taxon>Eukaryota</taxon>
        <taxon>Metazoa</taxon>
        <taxon>Ecdysozoa</taxon>
        <taxon>Arthropoda</taxon>
        <taxon>Hexapoda</taxon>
        <taxon>Insecta</taxon>
        <taxon>Pterygota</taxon>
        <taxon>Neoptera</taxon>
        <taxon>Endopterygota</taxon>
        <taxon>Coleoptera</taxon>
        <taxon>Polyphaga</taxon>
        <taxon>Cucujiformia</taxon>
        <taxon>Curculionidae</taxon>
        <taxon>Ceutorhynchinae</taxon>
        <taxon>Ceutorhynchus</taxon>
    </lineage>
</organism>
<dbReference type="GO" id="GO:0008270">
    <property type="term" value="F:zinc ion binding"/>
    <property type="evidence" value="ECO:0007669"/>
    <property type="project" value="UniProtKB-KW"/>
</dbReference>
<keyword evidence="3" id="KW-0677">Repeat</keyword>
<dbReference type="SMART" id="SM00980">
    <property type="entry name" value="THAP"/>
    <property type="match status" value="1"/>
</dbReference>
<dbReference type="PROSITE" id="PS50157">
    <property type="entry name" value="ZINC_FINGER_C2H2_2"/>
    <property type="match status" value="1"/>
</dbReference>
<dbReference type="InterPro" id="IPR006612">
    <property type="entry name" value="THAP_Znf"/>
</dbReference>
<dbReference type="CDD" id="cd01396">
    <property type="entry name" value="MeCP2_MBD"/>
    <property type="match status" value="1"/>
</dbReference>
<feature type="compositionally biased region" description="Basic and acidic residues" evidence="11">
    <location>
        <begin position="776"/>
        <end position="795"/>
    </location>
</feature>
<dbReference type="CDD" id="cd20104">
    <property type="entry name" value="MBT_PHF20L1-like"/>
    <property type="match status" value="1"/>
</dbReference>
<feature type="compositionally biased region" description="Low complexity" evidence="11">
    <location>
        <begin position="564"/>
        <end position="575"/>
    </location>
</feature>
<feature type="region of interest" description="Disordered" evidence="11">
    <location>
        <begin position="376"/>
        <end position="416"/>
    </location>
</feature>
<dbReference type="Pfam" id="PF20826">
    <property type="entry name" value="PHD_5"/>
    <property type="match status" value="1"/>
</dbReference>
<accession>A0A9P0GKP0</accession>
<dbReference type="Gene3D" id="3.30.890.10">
    <property type="entry name" value="Methyl-cpg-binding Protein 2, Chain A"/>
    <property type="match status" value="1"/>
</dbReference>
<feature type="compositionally biased region" description="Polar residues" evidence="11">
    <location>
        <begin position="378"/>
        <end position="401"/>
    </location>
</feature>
<feature type="region of interest" description="Disordered" evidence="11">
    <location>
        <begin position="100"/>
        <end position="169"/>
    </location>
</feature>
<evidence type="ECO:0000259" key="12">
    <source>
        <dbReference type="PROSITE" id="PS50157"/>
    </source>
</evidence>
<dbReference type="OrthoDB" id="161570at2759"/>
<dbReference type="EMBL" id="OU892283">
    <property type="protein sequence ID" value="CAH1133225.1"/>
    <property type="molecule type" value="Genomic_DNA"/>
</dbReference>
<dbReference type="Pfam" id="PF05485">
    <property type="entry name" value="THAP"/>
    <property type="match status" value="1"/>
</dbReference>
<dbReference type="InterPro" id="IPR043449">
    <property type="entry name" value="PHF20-like"/>
</dbReference>
<evidence type="ECO:0000256" key="5">
    <source>
        <dbReference type="ARBA" id="ARBA00022833"/>
    </source>
</evidence>
<feature type="domain" description="MBD" evidence="14">
    <location>
        <begin position="442"/>
        <end position="514"/>
    </location>
</feature>
<evidence type="ECO:0000313" key="16">
    <source>
        <dbReference type="Proteomes" id="UP001152799"/>
    </source>
</evidence>
<dbReference type="PROSITE" id="PS50982">
    <property type="entry name" value="MBD"/>
    <property type="match status" value="1"/>
</dbReference>
<dbReference type="InterPro" id="IPR013083">
    <property type="entry name" value="Znf_RING/FYVE/PHD"/>
</dbReference>
<feature type="compositionally biased region" description="Basic and acidic residues" evidence="11">
    <location>
        <begin position="113"/>
        <end position="139"/>
    </location>
</feature>
<keyword evidence="10" id="KW-0175">Coiled coil</keyword>
<feature type="coiled-coil region" evidence="10">
    <location>
        <begin position="1095"/>
        <end position="1122"/>
    </location>
</feature>
<dbReference type="PANTHER" id="PTHR15856:SF51">
    <property type="entry name" value="MBD-R2"/>
    <property type="match status" value="1"/>
</dbReference>
<dbReference type="Pfam" id="PF01429">
    <property type="entry name" value="MBD"/>
    <property type="match status" value="1"/>
</dbReference>
<dbReference type="SMART" id="SM00391">
    <property type="entry name" value="MBD"/>
    <property type="match status" value="1"/>
</dbReference>
<keyword evidence="16" id="KW-1185">Reference proteome</keyword>
<evidence type="ECO:0000256" key="10">
    <source>
        <dbReference type="SAM" id="Coils"/>
    </source>
</evidence>
<dbReference type="GO" id="GO:0005634">
    <property type="term" value="C:nucleus"/>
    <property type="evidence" value="ECO:0007669"/>
    <property type="project" value="UniProtKB-SubCell"/>
</dbReference>
<sequence>MGRKCSVENCTSDSKKEEHEGVTFHKVPPHGDLRPKWLSLCHIPEEKANLKMIFVCSRHFLKANFCSFKGSKYMLKQGVLPSVFPWSTEPVTVTEITTNRKTSTVTKRRISEKKHLPSEEKKSEDKKQLPSEEANKPQEDNNQSAPETEDNTDLPEAESSATETTTKPNKSILKSYIKTLIKSKKEKESPKSNKEITQVVQEIEKPPSPTPTIPFVNFHLDAPLEVLDNNNTWCQAKITELDYQENEILIHFDESPNKCDEWISMKSPRIRAPMVKSELVKPKGGFEVGQRCMAQWSDVGKFPATIVELLDNDLYEVLFDDGFRKAIKSNKITKMVASTTKPPQMSPLFDPIQSSKQERRDKKRILNVAALFQKRPRSSFTGGKNSPISNQETTCSSSGSQDEAAASPKPATSMSLEDWYPTWKGKKPVGVESNLECIEGWRHSTIVPDPRMPPGWSRHLSQRTNGTKAGKWDCIFVAPNGKRFRSKQDIKHYLDLHPGMGATPGMFNFGIFRNRATKKRKRRGAHVAADLDLDEPLDDDFEEKPVKRKRGKPPKPKVAPIEALPPVDLPPVDNNVGEKEDTKEDSMTFKIIFENDTYKCPVEGCGKNYRRENLALMHVKHYHPEYAKYLDSTPKVADLAYARTMADDFDRTPATPRLSSYRTEKATVTPKTSKSTSALLDPANDNRKTPDLTRTNNTEIIKLLTQKPIDIGGTSNPLPPGLPSDMYPDINLKDLLGKNDDVAMRDDINIKNLCSSRPSQGIKTLLPVRPGALKSEPSDEKVGSKRKRASSDDALKATSLHHDSLNSSLQESQQLNTSTDIATPSIPSAFDLAPPPQGLEGAQAPTVTQFDGVIIEGGKIIKLERMKMEEIINCTCGFIEEDGLMIQCELCLCWQHAYCNSIMKESEVPEKYICYICQNPARERKSMKYMHDQDWLKHGTLPVGSYHSLDEKEFKERCEMFRKCHDVIGGLCELEEHMRSLDVKMKIAKAKDHPKLYLWSKPWDKPKLEKQIKEEPPFQNSITDKHDSLENGLDIGKIDSSHDSMLLMMLKTGKEEMPMLNMHNNVGSMIIPKPQAAIVPVDCKLNLLDHIGHSHNLMSDQLDEFEKELDALEQGLDVERDENYPQTRKSLMLLARDLNTLKQFSELSGS</sequence>
<dbReference type="SUPFAM" id="SSF57716">
    <property type="entry name" value="Glucocorticoid receptor-like (DNA-binding domain)"/>
    <property type="match status" value="1"/>
</dbReference>
<dbReference type="Gene3D" id="3.30.40.10">
    <property type="entry name" value="Zinc/RING finger domain, C3HC4 (zinc finger)"/>
    <property type="match status" value="1"/>
</dbReference>
<evidence type="ECO:0000259" key="14">
    <source>
        <dbReference type="PROSITE" id="PS50982"/>
    </source>
</evidence>
<dbReference type="GO" id="GO:0044545">
    <property type="term" value="C:NSL complex"/>
    <property type="evidence" value="ECO:0007669"/>
    <property type="project" value="TreeGrafter"/>
</dbReference>
<dbReference type="PROSITE" id="PS00028">
    <property type="entry name" value="ZINC_FINGER_C2H2_1"/>
    <property type="match status" value="1"/>
</dbReference>